<dbReference type="AlphaFoldDB" id="A0A915I6B0"/>
<keyword evidence="1" id="KW-1185">Reference proteome</keyword>
<proteinExistence type="predicted"/>
<dbReference type="Proteomes" id="UP000887565">
    <property type="component" value="Unplaced"/>
</dbReference>
<evidence type="ECO:0000313" key="2">
    <source>
        <dbReference type="WBParaSite" id="nRc.2.0.1.t09673-RA"/>
    </source>
</evidence>
<accession>A0A915I6B0</accession>
<reference evidence="2" key="1">
    <citation type="submission" date="2022-11" db="UniProtKB">
        <authorList>
            <consortium name="WormBaseParasite"/>
        </authorList>
    </citation>
    <scope>IDENTIFICATION</scope>
</reference>
<evidence type="ECO:0000313" key="1">
    <source>
        <dbReference type="Proteomes" id="UP000887565"/>
    </source>
</evidence>
<name>A0A915I6B0_ROMCU</name>
<dbReference type="WBParaSite" id="nRc.2.0.1.t09673-RA">
    <property type="protein sequence ID" value="nRc.2.0.1.t09673-RA"/>
    <property type="gene ID" value="nRc.2.0.1.g09673"/>
</dbReference>
<protein>
    <submittedName>
        <fullName evidence="2">Uncharacterized protein</fullName>
    </submittedName>
</protein>
<sequence>MEVNDMRINELNASRKEFLFVDNGIKLEIQGSPDISFQFNDGVKMIILANNAIAYLKTSQSIFNIMEKYANFIENDRFTTLIVETDEEKL</sequence>
<organism evidence="1 2">
    <name type="scientific">Romanomermis culicivorax</name>
    <name type="common">Nematode worm</name>
    <dbReference type="NCBI Taxonomy" id="13658"/>
    <lineage>
        <taxon>Eukaryota</taxon>
        <taxon>Metazoa</taxon>
        <taxon>Ecdysozoa</taxon>
        <taxon>Nematoda</taxon>
        <taxon>Enoplea</taxon>
        <taxon>Dorylaimia</taxon>
        <taxon>Mermithida</taxon>
        <taxon>Mermithoidea</taxon>
        <taxon>Mermithidae</taxon>
        <taxon>Romanomermis</taxon>
    </lineage>
</organism>